<dbReference type="InterPro" id="IPR002347">
    <property type="entry name" value="SDR_fam"/>
</dbReference>
<dbReference type="Proteomes" id="UP001528672">
    <property type="component" value="Unassembled WGS sequence"/>
</dbReference>
<organism evidence="3 4">
    <name type="scientific">Curvibacter microcysteis</name>
    <dbReference type="NCBI Taxonomy" id="3026419"/>
    <lineage>
        <taxon>Bacteria</taxon>
        <taxon>Pseudomonadati</taxon>
        <taxon>Pseudomonadota</taxon>
        <taxon>Betaproteobacteria</taxon>
        <taxon>Burkholderiales</taxon>
        <taxon>Comamonadaceae</taxon>
        <taxon>Curvibacter</taxon>
    </lineage>
</organism>
<dbReference type="SUPFAM" id="SSF51735">
    <property type="entry name" value="NAD(P)-binding Rossmann-fold domains"/>
    <property type="match status" value="1"/>
</dbReference>
<evidence type="ECO:0000313" key="3">
    <source>
        <dbReference type="EMBL" id="MDD0816126.1"/>
    </source>
</evidence>
<dbReference type="Pfam" id="PF00106">
    <property type="entry name" value="adh_short"/>
    <property type="match status" value="1"/>
</dbReference>
<evidence type="ECO:0000313" key="4">
    <source>
        <dbReference type="Proteomes" id="UP001528672"/>
    </source>
</evidence>
<sequence length="260" mass="27795">MSLNPRITVWQGQRVWLIGASSGIGRATASALHRRGAQVIVSARGAAALNSFVAEHPGSQALVLDCADAQQVQAAAAQLLAAGPLALVCYCAGHYRDLRATDYDLAEMLRHQEVNYLGALYVLAGVLPGLLAQARQGQPGHISLVSSVAGFRGLPKSLAYGPTKAALINLAETLYLDLHQQGLGVSVINPGFVATPLTAQNNFAMPALISPEEAAQAMLQGWAQGQFDIHFPKRFTRFMKLLRLLPYGLYFPVVRRATGL</sequence>
<comment type="similarity">
    <text evidence="1">Belongs to the short-chain dehydrogenases/reductases (SDR) family.</text>
</comment>
<keyword evidence="2" id="KW-0560">Oxidoreductase</keyword>
<dbReference type="InterPro" id="IPR036291">
    <property type="entry name" value="NAD(P)-bd_dom_sf"/>
</dbReference>
<reference evidence="3 4" key="1">
    <citation type="submission" date="2023-02" db="EMBL/GenBank/DDBJ databases">
        <title>Bacterial whole genome sequence for Curvibacter sp. HBC28.</title>
        <authorList>
            <person name="Le V."/>
            <person name="Ko S.-R."/>
            <person name="Ahn C.-Y."/>
            <person name="Oh H.-M."/>
        </authorList>
    </citation>
    <scope>NUCLEOTIDE SEQUENCE [LARGE SCALE GENOMIC DNA]</scope>
    <source>
        <strain evidence="3 4">HBC28</strain>
    </source>
</reference>
<keyword evidence="4" id="KW-1185">Reference proteome</keyword>
<dbReference type="EMBL" id="JAQSIO010000006">
    <property type="protein sequence ID" value="MDD0816126.1"/>
    <property type="molecule type" value="Genomic_DNA"/>
</dbReference>
<dbReference type="PRINTS" id="PR00081">
    <property type="entry name" value="GDHRDH"/>
</dbReference>
<protein>
    <submittedName>
        <fullName evidence="3">SDR family NAD(P)-dependent oxidoreductase</fullName>
    </submittedName>
</protein>
<proteinExistence type="inferred from homology"/>
<dbReference type="PANTHER" id="PTHR44196:SF1">
    <property type="entry name" value="DEHYDROGENASE_REDUCTASE SDR FAMILY MEMBER 7B"/>
    <property type="match status" value="1"/>
</dbReference>
<gene>
    <name evidence="3" type="ORF">PSQ39_15920</name>
</gene>
<evidence type="ECO:0000256" key="1">
    <source>
        <dbReference type="ARBA" id="ARBA00006484"/>
    </source>
</evidence>
<dbReference type="PANTHER" id="PTHR44196">
    <property type="entry name" value="DEHYDROGENASE/REDUCTASE SDR FAMILY MEMBER 7B"/>
    <property type="match status" value="1"/>
</dbReference>
<comment type="caution">
    <text evidence="3">The sequence shown here is derived from an EMBL/GenBank/DDBJ whole genome shotgun (WGS) entry which is preliminary data.</text>
</comment>
<dbReference type="RefSeq" id="WP_273927820.1">
    <property type="nucleotide sequence ID" value="NZ_JAQSIO010000006.1"/>
</dbReference>
<accession>A0ABT5MI75</accession>
<dbReference type="Gene3D" id="3.40.50.720">
    <property type="entry name" value="NAD(P)-binding Rossmann-like Domain"/>
    <property type="match status" value="1"/>
</dbReference>
<name>A0ABT5MI75_9BURK</name>
<evidence type="ECO:0000256" key="2">
    <source>
        <dbReference type="ARBA" id="ARBA00023002"/>
    </source>
</evidence>